<feature type="region of interest" description="Disordered" evidence="2">
    <location>
        <begin position="523"/>
        <end position="546"/>
    </location>
</feature>
<feature type="region of interest" description="Disordered" evidence="2">
    <location>
        <begin position="601"/>
        <end position="638"/>
    </location>
</feature>
<dbReference type="PANTHER" id="PTHR21705">
    <property type="entry name" value="RAI16 PROTEIN-RELATED"/>
    <property type="match status" value="1"/>
</dbReference>
<accession>A0A914UI85</accession>
<dbReference type="AlphaFoldDB" id="A0A914UI85"/>
<evidence type="ECO:0000256" key="1">
    <source>
        <dbReference type="ARBA" id="ARBA00024336"/>
    </source>
</evidence>
<feature type="domain" description="FHF complex subunit HOOK-interacting protein C-terminal" evidence="3">
    <location>
        <begin position="788"/>
        <end position="878"/>
    </location>
</feature>
<evidence type="ECO:0000256" key="2">
    <source>
        <dbReference type="SAM" id="MobiDB-lite"/>
    </source>
</evidence>
<dbReference type="Pfam" id="PF10257">
    <property type="entry name" value="RAI16-like"/>
    <property type="match status" value="1"/>
</dbReference>
<comment type="similarity">
    <text evidence="1">Belongs to the FHIP family.</text>
</comment>
<keyword evidence="4" id="KW-1185">Reference proteome</keyword>
<evidence type="ECO:0000313" key="4">
    <source>
        <dbReference type="Proteomes" id="UP000887566"/>
    </source>
</evidence>
<proteinExistence type="inferred from homology"/>
<evidence type="ECO:0000313" key="5">
    <source>
        <dbReference type="WBParaSite" id="PSAMB.scaffold1011size37224.g10371.t1"/>
    </source>
</evidence>
<feature type="compositionally biased region" description="Acidic residues" evidence="2">
    <location>
        <begin position="601"/>
        <end position="611"/>
    </location>
</feature>
<feature type="region of interest" description="Disordered" evidence="2">
    <location>
        <begin position="1"/>
        <end position="32"/>
    </location>
</feature>
<organism evidence="4 5">
    <name type="scientific">Plectus sambesii</name>
    <dbReference type="NCBI Taxonomy" id="2011161"/>
    <lineage>
        <taxon>Eukaryota</taxon>
        <taxon>Metazoa</taxon>
        <taxon>Ecdysozoa</taxon>
        <taxon>Nematoda</taxon>
        <taxon>Chromadorea</taxon>
        <taxon>Plectida</taxon>
        <taxon>Plectina</taxon>
        <taxon>Plectoidea</taxon>
        <taxon>Plectidae</taxon>
        <taxon>Plectus</taxon>
    </lineage>
</organism>
<reference evidence="5" key="1">
    <citation type="submission" date="2022-11" db="UniProtKB">
        <authorList>
            <consortium name="WormBaseParasite"/>
        </authorList>
    </citation>
    <scope>IDENTIFICATION</scope>
</reference>
<dbReference type="Proteomes" id="UP000887566">
    <property type="component" value="Unplaced"/>
</dbReference>
<sequence length="1017" mass="113370">MRAWLRRVSPSPARTTTGSPGPERVGVGSPASWNPDFASDPATWEEAFQSHWTQAASIIKISENSPMTFEHVLAVFKHLNQMSLLLMTEVNAQPEPSIGPILDLFFTEGIFDKVVDWCLAAPFLLAPTCQVNMLRLYEELVAQSHTPHHCLLVHKPMLLPLLRLLEWCQQTSSVMAASDGQVSETEKHFVLLLNQICTKMAEDATLLEFFFNSPADDSEGAERFLVFTLLIPYLYDSGDIGQLARDGLLLVLTVSRRVDSVGRFIGEQSNFCPVLATGLSGCFSQLPRRVGSMLYVGDDWHGVTSNDIETYPSLTHFFSSLLFCNAVVQVGHRLVLEQLLDYIYHGFLVSVVKPALFETGLEELISATAFLDLCFRTITEPSLMRILIKFILCEMENDRRILDVLVERIGSPSRLSLVSLGLFHTLLGLHCEDLMVELVFKYFLPCTHTMPSQIGRVRDDSFYQKSSERLLQLVPQCIVANPNELYSSDSLQTYLSESRRLVQATLEGCSCWALPYDGVTPDPKLFREQQNSDEESSSQESSARSAAANSFSRFGSIRMSGRGLNQYFTDKRHTSNVTNNSSHGFSAADLAILGPNFLLNDDELEDDEDSEPTPIASPALMTDTESIRPSPRYQKGPPATDYFRFAYDDLVSESEAESNRKPPIQIAASVVDNREDETDFSDASASKAYVLRGWTDVHDTDTFIEVLNRVRTSREAASHSLEVNLALIDSKIQYMNELKAERLALNDQVASDNENKDEADATTLTIDGPRLVLGIKIDYKSSFGSPEIGPFLSILLHKLDDMLNNTLFVNLQLTGVFARLAAYPQPLLSSYLLNADLVFQPSIRSLIQIVQSLGAKIDDHAQHVDGFDVLLQRGVKLLSSRAKRYEKALDGGTRPFATSARRSPIPTSTTLEWHGFTTDFDTKPRSISDIFTNKHQPKVDVKPRSESDATETIVQGPKGFKYFSHKAMETQEATLDAMRTKNVVYCAIVLSQFMQELAAIALEHPVALLGPNVSLFM</sequence>
<evidence type="ECO:0000259" key="3">
    <source>
        <dbReference type="Pfam" id="PF19314"/>
    </source>
</evidence>
<dbReference type="Pfam" id="PF19311">
    <property type="entry name" value="KELAA"/>
    <property type="match status" value="1"/>
</dbReference>
<dbReference type="WBParaSite" id="PSAMB.scaffold1011size37224.g10371.t1">
    <property type="protein sequence ID" value="PSAMB.scaffold1011size37224.g10371.t1"/>
    <property type="gene ID" value="PSAMB.scaffold1011size37224.g10371"/>
</dbReference>
<name>A0A914UI85_9BILA</name>
<dbReference type="InterPro" id="IPR045669">
    <property type="entry name" value="FHIP_C"/>
</dbReference>
<dbReference type="InterPro" id="IPR019384">
    <property type="entry name" value="FHIP"/>
</dbReference>
<dbReference type="PANTHER" id="PTHR21705:SF11">
    <property type="entry name" value="FHIP FAMILY PROTEIN CG3558"/>
    <property type="match status" value="1"/>
</dbReference>
<dbReference type="InterPro" id="IPR045668">
    <property type="entry name" value="FHIP_KELAA_motif"/>
</dbReference>
<dbReference type="Pfam" id="PF19314">
    <property type="entry name" value="DUF5917"/>
    <property type="match status" value="1"/>
</dbReference>
<protein>
    <submittedName>
        <fullName evidence="5">FHF complex subunit HOOK-interacting protein C-terminal domain-containing protein</fullName>
    </submittedName>
</protein>